<keyword evidence="5" id="KW-0677">Repeat</keyword>
<evidence type="ECO:0000256" key="6">
    <source>
        <dbReference type="ARBA" id="ARBA00022989"/>
    </source>
</evidence>
<evidence type="ECO:0000256" key="9">
    <source>
        <dbReference type="RuleBase" id="RU000488"/>
    </source>
</evidence>
<keyword evidence="7 8" id="KW-0472">Membrane</keyword>
<feature type="repeat" description="Solcar" evidence="8">
    <location>
        <begin position="252"/>
        <end position="340"/>
    </location>
</feature>
<dbReference type="Gene3D" id="1.50.40.10">
    <property type="entry name" value="Mitochondrial carrier domain"/>
    <property type="match status" value="1"/>
</dbReference>
<comment type="subcellular location">
    <subcellularLocation>
        <location evidence="1">Membrane</location>
        <topology evidence="1">Multi-pass membrane protein</topology>
    </subcellularLocation>
</comment>
<evidence type="ECO:0000256" key="2">
    <source>
        <dbReference type="ARBA" id="ARBA00006375"/>
    </source>
</evidence>
<evidence type="ECO:0000256" key="8">
    <source>
        <dbReference type="PROSITE-ProRule" id="PRU00282"/>
    </source>
</evidence>
<keyword evidence="6 11" id="KW-1133">Transmembrane helix</keyword>
<dbReference type="SUPFAM" id="SSF103506">
    <property type="entry name" value="Mitochondrial carrier"/>
    <property type="match status" value="1"/>
</dbReference>
<feature type="compositionally biased region" description="Basic and acidic residues" evidence="10">
    <location>
        <begin position="1"/>
        <end position="14"/>
    </location>
</feature>
<feature type="transmembrane region" description="Helical" evidence="11">
    <location>
        <begin position="100"/>
        <end position="122"/>
    </location>
</feature>
<accession>G0V2T0</accession>
<evidence type="ECO:0000256" key="3">
    <source>
        <dbReference type="ARBA" id="ARBA00022448"/>
    </source>
</evidence>
<evidence type="ECO:0000256" key="11">
    <source>
        <dbReference type="SAM" id="Phobius"/>
    </source>
</evidence>
<dbReference type="GO" id="GO:0055085">
    <property type="term" value="P:transmembrane transport"/>
    <property type="evidence" value="ECO:0007669"/>
    <property type="project" value="InterPro"/>
</dbReference>
<dbReference type="AlphaFoldDB" id="G0V2T0"/>
<keyword evidence="4 8" id="KW-0812">Transmembrane</keyword>
<feature type="repeat" description="Solcar" evidence="8">
    <location>
        <begin position="36"/>
        <end position="129"/>
    </location>
</feature>
<evidence type="ECO:0000256" key="4">
    <source>
        <dbReference type="ARBA" id="ARBA00022692"/>
    </source>
</evidence>
<protein>
    <submittedName>
        <fullName evidence="12">Uncharacterized protein TCIL3000_11_14690</fullName>
    </submittedName>
</protein>
<evidence type="ECO:0000256" key="1">
    <source>
        <dbReference type="ARBA" id="ARBA00004141"/>
    </source>
</evidence>
<organism evidence="12">
    <name type="scientific">Trypanosoma congolense (strain IL3000)</name>
    <dbReference type="NCBI Taxonomy" id="1068625"/>
    <lineage>
        <taxon>Eukaryota</taxon>
        <taxon>Discoba</taxon>
        <taxon>Euglenozoa</taxon>
        <taxon>Kinetoplastea</taxon>
        <taxon>Metakinetoplastina</taxon>
        <taxon>Trypanosomatida</taxon>
        <taxon>Trypanosomatidae</taxon>
        <taxon>Trypanosoma</taxon>
        <taxon>Nannomonas</taxon>
    </lineage>
</organism>
<dbReference type="PANTHER" id="PTHR45683">
    <property type="entry name" value="MITOCHONDRIAL NICOTINAMIDE ADENINE DINUCLEOTIDE TRANSPORTER 1-RELATED-RELATED"/>
    <property type="match status" value="1"/>
</dbReference>
<keyword evidence="3 9" id="KW-0813">Transport</keyword>
<feature type="region of interest" description="Disordered" evidence="10">
    <location>
        <begin position="1"/>
        <end position="33"/>
    </location>
</feature>
<dbReference type="Pfam" id="PF00153">
    <property type="entry name" value="Mito_carr"/>
    <property type="match status" value="3"/>
</dbReference>
<dbReference type="GO" id="GO:0006862">
    <property type="term" value="P:nucleotide transport"/>
    <property type="evidence" value="ECO:0007669"/>
    <property type="project" value="InterPro"/>
</dbReference>
<name>G0V2T0_TRYCI</name>
<sequence>MTKGDAESEAEHHGGAHRRPPQHPVASCGPRQRASSSSYSHVLASQLASAISTTVSYPIDTLRVRFMSQDGTVQRQHNGQTYRSICRAMDTICREEGVRALFRGCHVAVLGAVVAWGVYMFIYRTLCDICLPDNGKRAGNDFTYRTLLSSVASCSCAVVCNPIWLLKTRMQIEEISSRKASPCPPSTTTCKGKNYASFIGGLLYAVRTDGVLSLWRGVSAQVLLGLPNALNFPVYEAFKSKWLDYMDRQNLYSYEACLCSTISKTAVSVVAYPIHVIKTRMQDQRSQLGNVKYISFLQSVSVVLRSRGVADLYRGITPSLLHSVPRLALTFVLYEKFLEADVLRYVS</sequence>
<feature type="repeat" description="Solcar" evidence="8">
    <location>
        <begin position="140"/>
        <end position="241"/>
    </location>
</feature>
<evidence type="ECO:0000313" key="12">
    <source>
        <dbReference type="EMBL" id="CCC95952.1"/>
    </source>
</evidence>
<evidence type="ECO:0000256" key="5">
    <source>
        <dbReference type="ARBA" id="ARBA00022737"/>
    </source>
</evidence>
<dbReference type="InterPro" id="IPR018108">
    <property type="entry name" value="MCP_transmembrane"/>
</dbReference>
<dbReference type="VEuPathDB" id="TriTrypDB:TcIL3000.11.14690"/>
<gene>
    <name evidence="12" type="ORF">TCIL3000_11_14690</name>
</gene>
<comment type="similarity">
    <text evidence="2 9">Belongs to the mitochondrial carrier (TC 2.A.29) family.</text>
</comment>
<reference evidence="12" key="1">
    <citation type="journal article" date="2012" name="Proc. Natl. Acad. Sci. U.S.A.">
        <title>Antigenic diversity is generated by distinct evolutionary mechanisms in African trypanosome species.</title>
        <authorList>
            <person name="Jackson A.P."/>
            <person name="Berry A."/>
            <person name="Aslett M."/>
            <person name="Allison H.C."/>
            <person name="Burton P."/>
            <person name="Vavrova-Anderson J."/>
            <person name="Brown R."/>
            <person name="Browne H."/>
            <person name="Corton N."/>
            <person name="Hauser H."/>
            <person name="Gamble J."/>
            <person name="Gilderthorp R."/>
            <person name="Marcello L."/>
            <person name="McQuillan J."/>
            <person name="Otto T.D."/>
            <person name="Quail M.A."/>
            <person name="Sanders M.J."/>
            <person name="van Tonder A."/>
            <person name="Ginger M.L."/>
            <person name="Field M.C."/>
            <person name="Barry J.D."/>
            <person name="Hertz-Fowler C."/>
            <person name="Berriman M."/>
        </authorList>
    </citation>
    <scope>NUCLEOTIDE SEQUENCE</scope>
    <source>
        <strain evidence="12">IL3000</strain>
    </source>
</reference>
<evidence type="ECO:0000256" key="7">
    <source>
        <dbReference type="ARBA" id="ARBA00023136"/>
    </source>
</evidence>
<dbReference type="GO" id="GO:0016020">
    <property type="term" value="C:membrane"/>
    <property type="evidence" value="ECO:0007669"/>
    <property type="project" value="UniProtKB-SubCell"/>
</dbReference>
<dbReference type="InterPro" id="IPR044712">
    <property type="entry name" value="SLC25A32-like"/>
</dbReference>
<feature type="transmembrane region" description="Helical" evidence="11">
    <location>
        <begin position="142"/>
        <end position="166"/>
    </location>
</feature>
<evidence type="ECO:0000256" key="10">
    <source>
        <dbReference type="SAM" id="MobiDB-lite"/>
    </source>
</evidence>
<dbReference type="EMBL" id="HE575324">
    <property type="protein sequence ID" value="CCC95952.1"/>
    <property type="molecule type" value="Genomic_DNA"/>
</dbReference>
<dbReference type="InterPro" id="IPR023395">
    <property type="entry name" value="MCP_dom_sf"/>
</dbReference>
<dbReference type="PROSITE" id="PS50920">
    <property type="entry name" value="SOLCAR"/>
    <property type="match status" value="3"/>
</dbReference>
<proteinExistence type="inferred from homology"/>